<sequence length="547" mass="60032">MQWFNNLSFRLKVAAPTTLVTVVFLAILTVIYVVFSDQRHAETLMNEDVEPVLLSMDEGYRDMYQIIAAGQGVLLADGDQALLKYNQEEYYDNATKALPRITSVQRLIDSQFIGHSNQAMLDQMKVSFAEFNQHYRFMVDNPAVAYNYFIDNQAVIVASFDKWRGEFKSIYGDIEVAQAALEKKIKNEVAVATLVLEVGVVLAILLSIFITWTVTNAVLAPLRRLTLTMNDIASGEGDLTQRVAVESKDEIGELAAAFNQFTSKIQHTIRDVTGIVQSVRNESQKIHRESEAILVAVTEQQNESAQVATAVHEMSATSDSVSTHANEAAQATRDASNESEAAKETLGFTVTSIHQLANEIESSSAVVSNLERDVGNIASILDVIRGIADQTNLLALNAAIEAARAGEQGRGFAVVADEVRSLASKTQSSTGEIQVMIERLQQGANEAVSAMELSRESGNRTVEQANSANESLNAIGQSIDVINEMNIQIATAATQQSQVSEDVNQNIQTIADKSQAMLDKVQMTEQSFDMLAKECEQLDRLIHQFKV</sequence>
<dbReference type="InterPro" id="IPR004089">
    <property type="entry name" value="MCPsignal_dom"/>
</dbReference>
<evidence type="ECO:0000259" key="13">
    <source>
        <dbReference type="PROSITE" id="PS50885"/>
    </source>
</evidence>
<dbReference type="SMART" id="SM00283">
    <property type="entry name" value="MA"/>
    <property type="match status" value="1"/>
</dbReference>
<comment type="similarity">
    <text evidence="7">Belongs to the methyl-accepting chemotaxis (MCP) protein family.</text>
</comment>
<dbReference type="FunFam" id="1.10.287.950:FF:000001">
    <property type="entry name" value="Methyl-accepting chemotaxis sensory transducer"/>
    <property type="match status" value="1"/>
</dbReference>
<evidence type="ECO:0000256" key="5">
    <source>
        <dbReference type="ARBA" id="ARBA00023136"/>
    </source>
</evidence>
<evidence type="ECO:0000256" key="4">
    <source>
        <dbReference type="ARBA" id="ARBA00022989"/>
    </source>
</evidence>
<dbReference type="Pfam" id="PF00672">
    <property type="entry name" value="HAMP"/>
    <property type="match status" value="1"/>
</dbReference>
<feature type="domain" description="HAMP" evidence="13">
    <location>
        <begin position="216"/>
        <end position="270"/>
    </location>
</feature>
<dbReference type="STRING" id="680026.AB733_14285"/>
<dbReference type="Proteomes" id="UP000240481">
    <property type="component" value="Unassembled WGS sequence"/>
</dbReference>
<feature type="domain" description="T-SNARE coiled-coil homology" evidence="12">
    <location>
        <begin position="462"/>
        <end position="524"/>
    </location>
</feature>
<evidence type="ECO:0000256" key="3">
    <source>
        <dbReference type="ARBA" id="ARBA00022692"/>
    </source>
</evidence>
<dbReference type="PANTHER" id="PTHR32089:SF119">
    <property type="entry name" value="METHYL-ACCEPTING CHEMOTAXIS PROTEIN CTPL"/>
    <property type="match status" value="1"/>
</dbReference>
<dbReference type="GO" id="GO:0005886">
    <property type="term" value="C:plasma membrane"/>
    <property type="evidence" value="ECO:0007669"/>
    <property type="project" value="UniProtKB-SubCell"/>
</dbReference>
<dbReference type="PROSITE" id="PS50885">
    <property type="entry name" value="HAMP"/>
    <property type="match status" value="1"/>
</dbReference>
<dbReference type="GO" id="GO:0004888">
    <property type="term" value="F:transmembrane signaling receptor activity"/>
    <property type="evidence" value="ECO:0007669"/>
    <property type="project" value="InterPro"/>
</dbReference>
<dbReference type="CDD" id="cd06225">
    <property type="entry name" value="HAMP"/>
    <property type="match status" value="1"/>
</dbReference>
<dbReference type="InterPro" id="IPR003660">
    <property type="entry name" value="HAMP_dom"/>
</dbReference>
<keyword evidence="4 10" id="KW-1133">Transmembrane helix</keyword>
<gene>
    <name evidence="14" type="ORF">C9I94_17685</name>
</gene>
<evidence type="ECO:0000256" key="7">
    <source>
        <dbReference type="ARBA" id="ARBA00029447"/>
    </source>
</evidence>
<dbReference type="Pfam" id="PF00015">
    <property type="entry name" value="MCPsignal"/>
    <property type="match status" value="1"/>
</dbReference>
<dbReference type="InterPro" id="IPR004090">
    <property type="entry name" value="Chemotax_Me-accpt_rcpt"/>
</dbReference>
<comment type="subcellular location">
    <subcellularLocation>
        <location evidence="1">Cell inner membrane</location>
        <topology evidence="1">Multi-pass membrane protein</topology>
    </subcellularLocation>
</comment>
<dbReference type="PROSITE" id="PS50111">
    <property type="entry name" value="CHEMOTAXIS_TRANSDUC_2"/>
    <property type="match status" value="1"/>
</dbReference>
<evidence type="ECO:0000256" key="8">
    <source>
        <dbReference type="PROSITE-ProRule" id="PRU00284"/>
    </source>
</evidence>
<reference evidence="14 15" key="1">
    <citation type="submission" date="2018-01" db="EMBL/GenBank/DDBJ databases">
        <title>Whole genome sequencing of Histamine producing bacteria.</title>
        <authorList>
            <person name="Butler K."/>
        </authorList>
    </citation>
    <scope>NUCLEOTIDE SEQUENCE [LARGE SCALE GENOMIC DNA]</scope>
    <source>
        <strain evidence="14 15">DSM 24669</strain>
    </source>
</reference>
<dbReference type="OrthoDB" id="2489132at2"/>
<dbReference type="Gene3D" id="6.10.340.10">
    <property type="match status" value="1"/>
</dbReference>
<evidence type="ECO:0000313" key="15">
    <source>
        <dbReference type="Proteomes" id="UP000240481"/>
    </source>
</evidence>
<dbReference type="PROSITE" id="PS50192">
    <property type="entry name" value="T_SNARE"/>
    <property type="match status" value="1"/>
</dbReference>
<dbReference type="GO" id="GO:0006935">
    <property type="term" value="P:chemotaxis"/>
    <property type="evidence" value="ECO:0007669"/>
    <property type="project" value="InterPro"/>
</dbReference>
<feature type="region of interest" description="Disordered" evidence="9">
    <location>
        <begin position="319"/>
        <end position="340"/>
    </location>
</feature>
<feature type="transmembrane region" description="Helical" evidence="10">
    <location>
        <begin position="13"/>
        <end position="35"/>
    </location>
</feature>
<protein>
    <submittedName>
        <fullName evidence="14">Methyl-accepting chemotaxis protein</fullName>
    </submittedName>
</protein>
<proteinExistence type="inferred from homology"/>
<feature type="domain" description="Methyl-accepting transducer" evidence="11">
    <location>
        <begin position="275"/>
        <end position="511"/>
    </location>
</feature>
<keyword evidence="15" id="KW-1185">Reference proteome</keyword>
<dbReference type="InterPro" id="IPR000727">
    <property type="entry name" value="T_SNARE_dom"/>
</dbReference>
<keyword evidence="2" id="KW-0997">Cell inner membrane</keyword>
<evidence type="ECO:0000256" key="9">
    <source>
        <dbReference type="SAM" id="MobiDB-lite"/>
    </source>
</evidence>
<dbReference type="SUPFAM" id="SSF58104">
    <property type="entry name" value="Methyl-accepting chemotaxis protein (MCP) signaling domain"/>
    <property type="match status" value="1"/>
</dbReference>
<evidence type="ECO:0000256" key="1">
    <source>
        <dbReference type="ARBA" id="ARBA00004429"/>
    </source>
</evidence>
<evidence type="ECO:0000256" key="2">
    <source>
        <dbReference type="ARBA" id="ARBA00022519"/>
    </source>
</evidence>
<evidence type="ECO:0000256" key="10">
    <source>
        <dbReference type="SAM" id="Phobius"/>
    </source>
</evidence>
<dbReference type="Gene3D" id="1.10.287.950">
    <property type="entry name" value="Methyl-accepting chemotaxis protein"/>
    <property type="match status" value="1"/>
</dbReference>
<evidence type="ECO:0000313" key="14">
    <source>
        <dbReference type="EMBL" id="PSW23011.1"/>
    </source>
</evidence>
<keyword evidence="6 8" id="KW-0807">Transducer</keyword>
<keyword evidence="5 10" id="KW-0472">Membrane</keyword>
<dbReference type="GO" id="GO:0007165">
    <property type="term" value="P:signal transduction"/>
    <property type="evidence" value="ECO:0007669"/>
    <property type="project" value="UniProtKB-KW"/>
</dbReference>
<keyword evidence="3 10" id="KW-0812">Transmembrane</keyword>
<dbReference type="PRINTS" id="PR00260">
    <property type="entry name" value="CHEMTRNSDUCR"/>
</dbReference>
<comment type="caution">
    <text evidence="14">The sequence shown here is derived from an EMBL/GenBank/DDBJ whole genome shotgun (WGS) entry which is preliminary data.</text>
</comment>
<name>A0A0J8V9H9_9GAMM</name>
<dbReference type="PANTHER" id="PTHR32089">
    <property type="entry name" value="METHYL-ACCEPTING CHEMOTAXIS PROTEIN MCPB"/>
    <property type="match status" value="1"/>
</dbReference>
<dbReference type="CDD" id="cd11386">
    <property type="entry name" value="MCP_signal"/>
    <property type="match status" value="1"/>
</dbReference>
<dbReference type="AlphaFoldDB" id="A0A0J8V9H9"/>
<dbReference type="RefSeq" id="WP_048899373.1">
    <property type="nucleotide sequence ID" value="NZ_AP024853.1"/>
</dbReference>
<evidence type="ECO:0000259" key="12">
    <source>
        <dbReference type="PROSITE" id="PS50192"/>
    </source>
</evidence>
<feature type="transmembrane region" description="Helical" evidence="10">
    <location>
        <begin position="189"/>
        <end position="214"/>
    </location>
</feature>
<organism evidence="14 15">
    <name type="scientific">Photobacterium swingsii</name>
    <dbReference type="NCBI Taxonomy" id="680026"/>
    <lineage>
        <taxon>Bacteria</taxon>
        <taxon>Pseudomonadati</taxon>
        <taxon>Pseudomonadota</taxon>
        <taxon>Gammaproteobacteria</taxon>
        <taxon>Vibrionales</taxon>
        <taxon>Vibrionaceae</taxon>
        <taxon>Photobacterium</taxon>
    </lineage>
</organism>
<accession>A0A0J8V9H9</accession>
<dbReference type="EMBL" id="PYLZ01000010">
    <property type="protein sequence ID" value="PSW23011.1"/>
    <property type="molecule type" value="Genomic_DNA"/>
</dbReference>
<keyword evidence="2" id="KW-1003">Cell membrane</keyword>
<evidence type="ECO:0000256" key="6">
    <source>
        <dbReference type="ARBA" id="ARBA00023224"/>
    </source>
</evidence>
<evidence type="ECO:0000259" key="11">
    <source>
        <dbReference type="PROSITE" id="PS50111"/>
    </source>
</evidence>
<dbReference type="SMART" id="SM00304">
    <property type="entry name" value="HAMP"/>
    <property type="match status" value="1"/>
</dbReference>